<dbReference type="NCBIfam" id="NF033644">
    <property type="entry name" value="antiterm_UpxY"/>
    <property type="match status" value="1"/>
</dbReference>
<comment type="caution">
    <text evidence="3">The sequence shown here is derived from an EMBL/GenBank/DDBJ whole genome shotgun (WGS) entry which is preliminary data.</text>
</comment>
<dbReference type="EMBL" id="JACJJL010000035">
    <property type="protein sequence ID" value="MBM6662920.1"/>
    <property type="molecule type" value="Genomic_DNA"/>
</dbReference>
<dbReference type="GO" id="GO:0006354">
    <property type="term" value="P:DNA-templated transcription elongation"/>
    <property type="evidence" value="ECO:0007669"/>
    <property type="project" value="InterPro"/>
</dbReference>
<protein>
    <submittedName>
        <fullName evidence="3">UpxY family transcription antiterminator</fullName>
    </submittedName>
</protein>
<evidence type="ECO:0000259" key="2">
    <source>
        <dbReference type="Pfam" id="PF02357"/>
    </source>
</evidence>
<evidence type="ECO:0000313" key="4">
    <source>
        <dbReference type="Proteomes" id="UP000764045"/>
    </source>
</evidence>
<feature type="domain" description="NusG-like N-terminal" evidence="2">
    <location>
        <begin position="27"/>
        <end position="123"/>
    </location>
</feature>
<dbReference type="InterPro" id="IPR036735">
    <property type="entry name" value="NGN_dom_sf"/>
</dbReference>
<evidence type="ECO:0000313" key="3">
    <source>
        <dbReference type="EMBL" id="MBM6662920.1"/>
    </source>
</evidence>
<dbReference type="Gene3D" id="3.30.70.940">
    <property type="entry name" value="NusG, N-terminal domain"/>
    <property type="match status" value="1"/>
</dbReference>
<keyword evidence="1" id="KW-0804">Transcription</keyword>
<dbReference type="InterPro" id="IPR006645">
    <property type="entry name" value="NGN-like_dom"/>
</dbReference>
<dbReference type="SUPFAM" id="SSF82679">
    <property type="entry name" value="N-utilization substance G protein NusG, N-terminal domain"/>
    <property type="match status" value="1"/>
</dbReference>
<proteinExistence type="predicted"/>
<organism evidence="3 4">
    <name type="scientific">Marseilla massiliensis</name>
    <dbReference type="NCBI Taxonomy" id="1841864"/>
    <lineage>
        <taxon>Bacteria</taxon>
        <taxon>Pseudomonadati</taxon>
        <taxon>Bacteroidota</taxon>
        <taxon>Bacteroidia</taxon>
        <taxon>Bacteroidales</taxon>
        <taxon>Prevotellaceae</taxon>
        <taxon>Marseilla</taxon>
    </lineage>
</organism>
<sequence>MNESRLQDKDRHSTAVTASSDRNDRLQWFVMRDLKRQNAKLPAYKLFKGLGIEVFTPMVWKVSVKHGRRCREEVPFLQDLLFVHSMRQAVDPVVEKHNTVQYRYVRGGYKIPMTVRESDMQRFIHAVESTENPRYFTPEEISPGMVGRKVRIVGGPLDGYEGHLQKIQGAHAKRLFVELPNLLAAAVEVQPEYIQLL</sequence>
<gene>
    <name evidence="3" type="ORF">H6B30_14415</name>
</gene>
<dbReference type="Pfam" id="PF02357">
    <property type="entry name" value="NusG"/>
    <property type="match status" value="1"/>
</dbReference>
<dbReference type="AlphaFoldDB" id="A0A939B5T0"/>
<dbReference type="CDD" id="cd09895">
    <property type="entry name" value="NGN_SP_UpxY"/>
    <property type="match status" value="1"/>
</dbReference>
<evidence type="ECO:0000256" key="1">
    <source>
        <dbReference type="ARBA" id="ARBA00023163"/>
    </source>
</evidence>
<keyword evidence="4" id="KW-1185">Reference proteome</keyword>
<accession>A0A939B5T0</accession>
<name>A0A939B5T0_9BACT</name>
<reference evidence="3 4" key="1">
    <citation type="journal article" date="2021" name="Sci. Rep.">
        <title>The distribution of antibiotic resistance genes in chicken gut microbiota commensals.</title>
        <authorList>
            <person name="Juricova H."/>
            <person name="Matiasovicova J."/>
            <person name="Kubasova T."/>
            <person name="Cejkova D."/>
            <person name="Rychlik I."/>
        </authorList>
    </citation>
    <scope>NUCLEOTIDE SEQUENCE [LARGE SCALE GENOMIC DNA]</scope>
    <source>
        <strain evidence="3 4">An819</strain>
    </source>
</reference>
<dbReference type="Proteomes" id="UP000764045">
    <property type="component" value="Unassembled WGS sequence"/>
</dbReference>